<keyword evidence="3" id="KW-0862">Zinc</keyword>
<dbReference type="GO" id="GO:0008270">
    <property type="term" value="F:zinc ion binding"/>
    <property type="evidence" value="ECO:0007669"/>
    <property type="project" value="UniProtKB-KW"/>
</dbReference>
<evidence type="ECO:0000313" key="6">
    <source>
        <dbReference type="EMBL" id="KAJ0981549.1"/>
    </source>
</evidence>
<name>A0A9D5CZ18_9LILI</name>
<dbReference type="PANTHER" id="PTHR47692">
    <property type="entry name" value="RING/U-BOX SUPERFAMILY PROTEIN"/>
    <property type="match status" value="1"/>
</dbReference>
<evidence type="ECO:0000256" key="2">
    <source>
        <dbReference type="ARBA" id="ARBA00022771"/>
    </source>
</evidence>
<dbReference type="AlphaFoldDB" id="A0A9D5CZ18"/>
<dbReference type="SMART" id="SM00184">
    <property type="entry name" value="RING"/>
    <property type="match status" value="1"/>
</dbReference>
<dbReference type="PROSITE" id="PS50089">
    <property type="entry name" value="ZF_RING_2"/>
    <property type="match status" value="1"/>
</dbReference>
<protein>
    <recommendedName>
        <fullName evidence="5">RING-type domain-containing protein</fullName>
    </recommendedName>
</protein>
<dbReference type="PANTHER" id="PTHR47692:SF2">
    <property type="entry name" value="ZINC FINGER RING-TYPE DOMAIN CONTAINING PROTEIN"/>
    <property type="match status" value="1"/>
</dbReference>
<dbReference type="PROSITE" id="PS00518">
    <property type="entry name" value="ZF_RING_1"/>
    <property type="match status" value="1"/>
</dbReference>
<sequence length="261" mass="30456">MACSSTTKSELDPCPICLNPVEQVAYLDRCFHVFCYSCISYWSRLVMGKQLLSSFKCPLCKTENFSIIHGYTGYSFQQDYVNKHNKQSYLSDTHQFRLKFYNTCSRMKNGLFNVQQYWKCHRYLRKNIWLKAWLRREIQALSQEAEVDIVMHHIHGMVESFIKSKEKEGRKCTPEQNCNAFRHLLLDAGRPFLQGQTEQFVNELEQFLASGLNIEAYDEACMKHFTMSSSCETKENDNEVGSLSSVDPYFLLMIEDSNDAE</sequence>
<dbReference type="SUPFAM" id="SSF57850">
    <property type="entry name" value="RING/U-box"/>
    <property type="match status" value="1"/>
</dbReference>
<dbReference type="Proteomes" id="UP001085076">
    <property type="component" value="Miscellaneous, Linkage group lg02"/>
</dbReference>
<gene>
    <name evidence="6" type="ORF">J5N97_009804</name>
</gene>
<dbReference type="Gene3D" id="3.30.40.10">
    <property type="entry name" value="Zinc/RING finger domain, C3HC4 (zinc finger)"/>
    <property type="match status" value="1"/>
</dbReference>
<organism evidence="6 7">
    <name type="scientific">Dioscorea zingiberensis</name>
    <dbReference type="NCBI Taxonomy" id="325984"/>
    <lineage>
        <taxon>Eukaryota</taxon>
        <taxon>Viridiplantae</taxon>
        <taxon>Streptophyta</taxon>
        <taxon>Embryophyta</taxon>
        <taxon>Tracheophyta</taxon>
        <taxon>Spermatophyta</taxon>
        <taxon>Magnoliopsida</taxon>
        <taxon>Liliopsida</taxon>
        <taxon>Dioscoreales</taxon>
        <taxon>Dioscoreaceae</taxon>
        <taxon>Dioscorea</taxon>
    </lineage>
</organism>
<dbReference type="InterPro" id="IPR013083">
    <property type="entry name" value="Znf_RING/FYVE/PHD"/>
</dbReference>
<dbReference type="Pfam" id="PF00097">
    <property type="entry name" value="zf-C3HC4"/>
    <property type="match status" value="1"/>
</dbReference>
<feature type="domain" description="RING-type" evidence="5">
    <location>
        <begin position="14"/>
        <end position="61"/>
    </location>
</feature>
<evidence type="ECO:0000313" key="7">
    <source>
        <dbReference type="Proteomes" id="UP001085076"/>
    </source>
</evidence>
<dbReference type="InterPro" id="IPR017907">
    <property type="entry name" value="Znf_RING_CS"/>
</dbReference>
<dbReference type="OrthoDB" id="21204at2759"/>
<evidence type="ECO:0000259" key="5">
    <source>
        <dbReference type="PROSITE" id="PS50089"/>
    </source>
</evidence>
<dbReference type="EMBL" id="JAGGNH010000002">
    <property type="protein sequence ID" value="KAJ0981549.1"/>
    <property type="molecule type" value="Genomic_DNA"/>
</dbReference>
<dbReference type="InterPro" id="IPR001841">
    <property type="entry name" value="Znf_RING"/>
</dbReference>
<evidence type="ECO:0000256" key="3">
    <source>
        <dbReference type="ARBA" id="ARBA00022833"/>
    </source>
</evidence>
<reference evidence="6" key="2">
    <citation type="journal article" date="2022" name="Hortic Res">
        <title>The genome of Dioscorea zingiberensis sheds light on the biosynthesis, origin and evolution of the medicinally important diosgenin saponins.</title>
        <authorList>
            <person name="Li Y."/>
            <person name="Tan C."/>
            <person name="Li Z."/>
            <person name="Guo J."/>
            <person name="Li S."/>
            <person name="Chen X."/>
            <person name="Wang C."/>
            <person name="Dai X."/>
            <person name="Yang H."/>
            <person name="Song W."/>
            <person name="Hou L."/>
            <person name="Xu J."/>
            <person name="Tong Z."/>
            <person name="Xu A."/>
            <person name="Yuan X."/>
            <person name="Wang W."/>
            <person name="Yang Q."/>
            <person name="Chen L."/>
            <person name="Sun Z."/>
            <person name="Wang K."/>
            <person name="Pan B."/>
            <person name="Chen J."/>
            <person name="Bao Y."/>
            <person name="Liu F."/>
            <person name="Qi X."/>
            <person name="Gang D.R."/>
            <person name="Wen J."/>
            <person name="Li J."/>
        </authorList>
    </citation>
    <scope>NUCLEOTIDE SEQUENCE</scope>
    <source>
        <strain evidence="6">Dzin_1.0</strain>
    </source>
</reference>
<evidence type="ECO:0000256" key="4">
    <source>
        <dbReference type="PROSITE-ProRule" id="PRU00175"/>
    </source>
</evidence>
<accession>A0A9D5CZ18</accession>
<keyword evidence="1" id="KW-0479">Metal-binding</keyword>
<reference evidence="6" key="1">
    <citation type="submission" date="2021-03" db="EMBL/GenBank/DDBJ databases">
        <authorList>
            <person name="Li Z."/>
            <person name="Yang C."/>
        </authorList>
    </citation>
    <scope>NUCLEOTIDE SEQUENCE</scope>
    <source>
        <strain evidence="6">Dzin_1.0</strain>
        <tissue evidence="6">Leaf</tissue>
    </source>
</reference>
<keyword evidence="7" id="KW-1185">Reference proteome</keyword>
<evidence type="ECO:0000256" key="1">
    <source>
        <dbReference type="ARBA" id="ARBA00022723"/>
    </source>
</evidence>
<comment type="caution">
    <text evidence="6">The sequence shown here is derived from an EMBL/GenBank/DDBJ whole genome shotgun (WGS) entry which is preliminary data.</text>
</comment>
<keyword evidence="2 4" id="KW-0863">Zinc-finger</keyword>
<proteinExistence type="predicted"/>
<dbReference type="InterPro" id="IPR018957">
    <property type="entry name" value="Znf_C3HC4_RING-type"/>
</dbReference>